<name>A0A9E4N309_9GAMM</name>
<protein>
    <submittedName>
        <fullName evidence="1">Uncharacterized protein</fullName>
    </submittedName>
</protein>
<organism evidence="1 2">
    <name type="scientific">Candidatus Thiodiazotropha taylori</name>
    <dbReference type="NCBI Taxonomy" id="2792791"/>
    <lineage>
        <taxon>Bacteria</taxon>
        <taxon>Pseudomonadati</taxon>
        <taxon>Pseudomonadota</taxon>
        <taxon>Gammaproteobacteria</taxon>
        <taxon>Chromatiales</taxon>
        <taxon>Sedimenticolaceae</taxon>
        <taxon>Candidatus Thiodiazotropha</taxon>
    </lineage>
</organism>
<reference evidence="1" key="1">
    <citation type="journal article" date="2021" name="Proc. Natl. Acad. Sci. U.S.A.">
        <title>Global biogeography of chemosynthetic symbionts reveals both localized and globally distributed symbiont groups. .</title>
        <authorList>
            <person name="Osvatic J.T."/>
            <person name="Wilkins L.G.E."/>
            <person name="Leibrecht L."/>
            <person name="Leray M."/>
            <person name="Zauner S."/>
            <person name="Polzin J."/>
            <person name="Camacho Y."/>
            <person name="Gros O."/>
            <person name="van Gils J.A."/>
            <person name="Eisen J.A."/>
            <person name="Petersen J.M."/>
            <person name="Yuen B."/>
        </authorList>
    </citation>
    <scope>NUCLEOTIDE SEQUENCE</scope>
    <source>
        <strain evidence="1">MAGclacostrist064TRANS</strain>
    </source>
</reference>
<dbReference type="EMBL" id="JAEPCM010000005">
    <property type="protein sequence ID" value="MCG7944724.1"/>
    <property type="molecule type" value="Genomic_DNA"/>
</dbReference>
<gene>
    <name evidence="1" type="ORF">JAZ07_00085</name>
</gene>
<dbReference type="AlphaFoldDB" id="A0A9E4N309"/>
<accession>A0A9E4N309</accession>
<evidence type="ECO:0000313" key="1">
    <source>
        <dbReference type="EMBL" id="MCG7944724.1"/>
    </source>
</evidence>
<dbReference type="Proteomes" id="UP000886667">
    <property type="component" value="Unassembled WGS sequence"/>
</dbReference>
<sequence>MLEYVFFDQRPWQEFVDYLKQLGLAIETARDDEEWLVYVPEELDDETDEKIEARYETLLEMNEQLIAAQQGTAHVDTAGINVSLTDGRVVQAEVDPQLINRLLQVVSAEELGEFVSAIALAVEQGDERPLCQR</sequence>
<proteinExistence type="predicted"/>
<comment type="caution">
    <text evidence="1">The sequence shown here is derived from an EMBL/GenBank/DDBJ whole genome shotgun (WGS) entry which is preliminary data.</text>
</comment>
<evidence type="ECO:0000313" key="2">
    <source>
        <dbReference type="Proteomes" id="UP000886667"/>
    </source>
</evidence>